<sequence>MLGNEIVTCSLGVFVGLIYGALSAELAGRLLRSSDLFSRELSVGVGDWTLPVTSPSAVEMLLLALCPLS</sequence>
<organism evidence="1 2">
    <name type="scientific">Aspergillus pseudoustus</name>
    <dbReference type="NCBI Taxonomy" id="1810923"/>
    <lineage>
        <taxon>Eukaryota</taxon>
        <taxon>Fungi</taxon>
        <taxon>Dikarya</taxon>
        <taxon>Ascomycota</taxon>
        <taxon>Pezizomycotina</taxon>
        <taxon>Eurotiomycetes</taxon>
        <taxon>Eurotiomycetidae</taxon>
        <taxon>Eurotiales</taxon>
        <taxon>Aspergillaceae</taxon>
        <taxon>Aspergillus</taxon>
        <taxon>Aspergillus subgen. Nidulantes</taxon>
    </lineage>
</organism>
<dbReference type="Proteomes" id="UP001610446">
    <property type="component" value="Unassembled WGS sequence"/>
</dbReference>
<gene>
    <name evidence="1" type="ORF">BJY01DRAFT_214638</name>
</gene>
<evidence type="ECO:0008006" key="3">
    <source>
        <dbReference type="Google" id="ProtNLM"/>
    </source>
</evidence>
<accession>A0ABR4JXJ5</accession>
<evidence type="ECO:0000313" key="2">
    <source>
        <dbReference type="Proteomes" id="UP001610446"/>
    </source>
</evidence>
<reference evidence="1 2" key="1">
    <citation type="submission" date="2024-07" db="EMBL/GenBank/DDBJ databases">
        <title>Section-level genome sequencing and comparative genomics of Aspergillus sections Usti and Cavernicolus.</title>
        <authorList>
            <consortium name="Lawrence Berkeley National Laboratory"/>
            <person name="Nybo J.L."/>
            <person name="Vesth T.C."/>
            <person name="Theobald S."/>
            <person name="Frisvad J.C."/>
            <person name="Larsen T.O."/>
            <person name="Kjaerboelling I."/>
            <person name="Rothschild-Mancinelli K."/>
            <person name="Lyhne E.K."/>
            <person name="Kogle M.E."/>
            <person name="Barry K."/>
            <person name="Clum A."/>
            <person name="Na H."/>
            <person name="Ledsgaard L."/>
            <person name="Lin J."/>
            <person name="Lipzen A."/>
            <person name="Kuo A."/>
            <person name="Riley R."/>
            <person name="Mondo S."/>
            <person name="Labutti K."/>
            <person name="Haridas S."/>
            <person name="Pangalinan J."/>
            <person name="Salamov A.A."/>
            <person name="Simmons B.A."/>
            <person name="Magnuson J.K."/>
            <person name="Chen J."/>
            <person name="Drula E."/>
            <person name="Henrissat B."/>
            <person name="Wiebenga A."/>
            <person name="Lubbers R.J."/>
            <person name="Gomes A.C."/>
            <person name="Makela M.R."/>
            <person name="Stajich J."/>
            <person name="Grigoriev I.V."/>
            <person name="Mortensen U.H."/>
            <person name="De Vries R.P."/>
            <person name="Baker S.E."/>
            <person name="Andersen M.R."/>
        </authorList>
    </citation>
    <scope>NUCLEOTIDE SEQUENCE [LARGE SCALE GENOMIC DNA]</scope>
    <source>
        <strain evidence="1 2">CBS 123904</strain>
    </source>
</reference>
<protein>
    <recommendedName>
        <fullName evidence="3">ABC transporter permease</fullName>
    </recommendedName>
</protein>
<evidence type="ECO:0000313" key="1">
    <source>
        <dbReference type="EMBL" id="KAL2844779.1"/>
    </source>
</evidence>
<proteinExistence type="predicted"/>
<comment type="caution">
    <text evidence="1">The sequence shown here is derived from an EMBL/GenBank/DDBJ whole genome shotgun (WGS) entry which is preliminary data.</text>
</comment>
<name>A0ABR4JXJ5_9EURO</name>
<dbReference type="EMBL" id="JBFXLU010000077">
    <property type="protein sequence ID" value="KAL2844779.1"/>
    <property type="molecule type" value="Genomic_DNA"/>
</dbReference>
<keyword evidence="2" id="KW-1185">Reference proteome</keyword>